<dbReference type="InterPro" id="IPR003960">
    <property type="entry name" value="ATPase_AAA_CS"/>
</dbReference>
<dbReference type="PROSITE" id="PS00674">
    <property type="entry name" value="AAA"/>
    <property type="match status" value="1"/>
</dbReference>
<dbReference type="CDD" id="cd19511">
    <property type="entry name" value="RecA-like_CDC48_r2-like"/>
    <property type="match status" value="1"/>
</dbReference>
<feature type="domain" description="AAA+ ATPase" evidence="6">
    <location>
        <begin position="524"/>
        <end position="661"/>
    </location>
</feature>
<feature type="domain" description="AAA+ ATPase" evidence="6">
    <location>
        <begin position="285"/>
        <end position="394"/>
    </location>
</feature>
<comment type="subcellular location">
    <subcellularLocation>
        <location evidence="1">Cytoplasm</location>
    </subcellularLocation>
</comment>
<dbReference type="InterPro" id="IPR003959">
    <property type="entry name" value="ATPase_AAA_core"/>
</dbReference>
<dbReference type="SMART" id="SM00382">
    <property type="entry name" value="AAA"/>
    <property type="match status" value="2"/>
</dbReference>
<evidence type="ECO:0000259" key="6">
    <source>
        <dbReference type="SMART" id="SM00382"/>
    </source>
</evidence>
<evidence type="ECO:0000313" key="9">
    <source>
        <dbReference type="WBParaSite" id="BPAG_0000141401-mRNA-1"/>
    </source>
</evidence>
<organism evidence="9">
    <name type="scientific">Brugia pahangi</name>
    <name type="common">Filarial nematode worm</name>
    <dbReference type="NCBI Taxonomy" id="6280"/>
    <lineage>
        <taxon>Eukaryota</taxon>
        <taxon>Metazoa</taxon>
        <taxon>Ecdysozoa</taxon>
        <taxon>Nematoda</taxon>
        <taxon>Chromadorea</taxon>
        <taxon>Rhabditida</taxon>
        <taxon>Spirurina</taxon>
        <taxon>Spiruromorpha</taxon>
        <taxon>Filarioidea</taxon>
        <taxon>Onchocercidae</taxon>
        <taxon>Brugia</taxon>
    </lineage>
</organism>
<dbReference type="WBParaSite" id="BPAG_0000141401-mRNA-1">
    <property type="protein sequence ID" value="BPAG_0000141401-mRNA-1"/>
    <property type="gene ID" value="BPAG_0000141401"/>
</dbReference>
<sequence length="756" mass="86097">MSKKKNTIIECSNCICYVHAKNLDLHQKECSAIKEYNAEFLLTSSVNIIMPNVGAIVTSQSLPNAANFLPPDIIGWEKRNVILMHPETMAKLQMLPRAPCWLSVIATSGNNNNANDAQCVTVWPCDEVKEMHIFFQNARICVKYRLNIVNTENIKKVSTIQLRPSSGRHFLPIYAKKHFRDYMATYLSNGYLGINLPVCVYYYGQEHCFDIVLSETEMLKMLTISSDLSTIMLLKLKSGCTCHVVDNTVASTSSFPLTFEQFGGAENAKREIEEVLIKPLKAGKEACSVILSGYTGCGKTLFLHIIQECLQDKSLWLSKKEFEDFLENGAVNYDQKMVLLVDNFDDMKQYTEKLCNFMDTYTNFLFVLAVRNVETIGLPLRGRFPCELELLVPSLSERMEILHLLLKTKQLKLSSAQELIQDIAHFYFDISRKSHGYTGGDLKAVLHRVFANFEFAGDENELFQRFDIALKRVHPTGIRQFVLQVPDVNWEDIGGNRELKMKIEQAILWPYRYPEIFKRFASKPPSGILLYGPPGCSKTLIARAIASQSRMNFLAVKGPELFSKWVGESERAVRELFRRARQVAPAIIFFDEIDAVGANRGDRNESHVGERVLTQLLTELDGLEEKGDVMVLAATNRPDRLDSALLRPGRFNLTIHVPLPDEETRLEILRIRLNQMQVTIDLDVEDISKRTEGFSGAEVVELCDQAVREALLENRDANKLEFRHFHQALKEIMPRTPNWLLNIYKEFKSGVVPDVM</sequence>
<evidence type="ECO:0000313" key="7">
    <source>
        <dbReference type="EMBL" id="VDN82601.1"/>
    </source>
</evidence>
<proteinExistence type="inferred from homology"/>
<dbReference type="InterPro" id="IPR027417">
    <property type="entry name" value="P-loop_NTPase"/>
</dbReference>
<dbReference type="GO" id="GO:0005524">
    <property type="term" value="F:ATP binding"/>
    <property type="evidence" value="ECO:0007669"/>
    <property type="project" value="UniProtKB-KW"/>
</dbReference>
<protein>
    <submittedName>
        <fullName evidence="9">AAA domain-containing protein</fullName>
    </submittedName>
</protein>
<comment type="similarity">
    <text evidence="5">Belongs to the AAA ATPase family. AFG2 subfamily.</text>
</comment>
<reference evidence="7 8" key="2">
    <citation type="submission" date="2018-11" db="EMBL/GenBank/DDBJ databases">
        <authorList>
            <consortium name="Pathogen Informatics"/>
        </authorList>
    </citation>
    <scope>NUCLEOTIDE SEQUENCE [LARGE SCALE GENOMIC DNA]</scope>
</reference>
<dbReference type="EMBL" id="UZAD01000108">
    <property type="protein sequence ID" value="VDN82601.1"/>
    <property type="molecule type" value="Genomic_DNA"/>
</dbReference>
<accession>A0A0N4T018</accession>
<keyword evidence="8" id="KW-1185">Reference proteome</keyword>
<gene>
    <name evidence="7" type="ORF">BPAG_LOCUS1415</name>
</gene>
<dbReference type="Pfam" id="PF17862">
    <property type="entry name" value="AAA_lid_3"/>
    <property type="match status" value="1"/>
</dbReference>
<evidence type="ECO:0000313" key="8">
    <source>
        <dbReference type="Proteomes" id="UP000278627"/>
    </source>
</evidence>
<evidence type="ECO:0000256" key="4">
    <source>
        <dbReference type="ARBA" id="ARBA00022840"/>
    </source>
</evidence>
<dbReference type="SUPFAM" id="SSF52540">
    <property type="entry name" value="P-loop containing nucleoside triphosphate hydrolases"/>
    <property type="match status" value="2"/>
</dbReference>
<dbReference type="Pfam" id="PF00004">
    <property type="entry name" value="AAA"/>
    <property type="match status" value="1"/>
</dbReference>
<dbReference type="InterPro" id="IPR050168">
    <property type="entry name" value="AAA_ATPase_domain"/>
</dbReference>
<evidence type="ECO:0000256" key="1">
    <source>
        <dbReference type="ARBA" id="ARBA00004496"/>
    </source>
</evidence>
<evidence type="ECO:0000256" key="2">
    <source>
        <dbReference type="ARBA" id="ARBA00022490"/>
    </source>
</evidence>
<dbReference type="Proteomes" id="UP000278627">
    <property type="component" value="Unassembled WGS sequence"/>
</dbReference>
<dbReference type="STRING" id="6280.A0A0N4T018"/>
<evidence type="ECO:0000256" key="3">
    <source>
        <dbReference type="ARBA" id="ARBA00022741"/>
    </source>
</evidence>
<keyword evidence="2" id="KW-0963">Cytoplasm</keyword>
<name>A0A0N4T018_BRUPA</name>
<evidence type="ECO:0000256" key="5">
    <source>
        <dbReference type="ARBA" id="ARBA00061477"/>
    </source>
</evidence>
<dbReference type="InterPro" id="IPR041569">
    <property type="entry name" value="AAA_lid_3"/>
</dbReference>
<dbReference type="GO" id="GO:0005737">
    <property type="term" value="C:cytoplasm"/>
    <property type="evidence" value="ECO:0007669"/>
    <property type="project" value="UniProtKB-SubCell"/>
</dbReference>
<dbReference type="Gene3D" id="1.10.8.60">
    <property type="match status" value="1"/>
</dbReference>
<dbReference type="FunFam" id="3.40.50.300:FF:000567">
    <property type="entry name" value="ATPase, AAA family protein"/>
    <property type="match status" value="1"/>
</dbReference>
<dbReference type="GO" id="GO:0016887">
    <property type="term" value="F:ATP hydrolysis activity"/>
    <property type="evidence" value="ECO:0007669"/>
    <property type="project" value="InterPro"/>
</dbReference>
<dbReference type="InterPro" id="IPR003593">
    <property type="entry name" value="AAA+_ATPase"/>
</dbReference>
<keyword evidence="4" id="KW-0067">ATP-binding</keyword>
<dbReference type="PANTHER" id="PTHR23077:SF27">
    <property type="entry name" value="ATPASE FAMILY GENE 2 PROTEIN HOMOLOG A"/>
    <property type="match status" value="1"/>
</dbReference>
<keyword evidence="3" id="KW-0547">Nucleotide-binding</keyword>
<dbReference type="PANTHER" id="PTHR23077">
    <property type="entry name" value="AAA-FAMILY ATPASE"/>
    <property type="match status" value="1"/>
</dbReference>
<dbReference type="Gene3D" id="3.40.50.300">
    <property type="entry name" value="P-loop containing nucleotide triphosphate hydrolases"/>
    <property type="match status" value="2"/>
</dbReference>
<dbReference type="AlphaFoldDB" id="A0A0N4T018"/>
<reference evidence="9" key="1">
    <citation type="submission" date="2017-02" db="UniProtKB">
        <authorList>
            <consortium name="WormBaseParasite"/>
        </authorList>
    </citation>
    <scope>IDENTIFICATION</scope>
</reference>